<dbReference type="PANTHER" id="PTHR42680">
    <property type="entry name" value="DCTP DEAMINASE"/>
    <property type="match status" value="1"/>
</dbReference>
<accession>A0A1W1Z3M5</accession>
<evidence type="ECO:0000256" key="1">
    <source>
        <dbReference type="ARBA" id="ARBA00022801"/>
    </source>
</evidence>
<keyword evidence="2" id="KW-0546">Nucleotide metabolism</keyword>
<dbReference type="InterPro" id="IPR033704">
    <property type="entry name" value="dUTPase_trimeric"/>
</dbReference>
<dbReference type="Proteomes" id="UP000192656">
    <property type="component" value="Unassembled WGS sequence"/>
</dbReference>
<dbReference type="InterPro" id="IPR036157">
    <property type="entry name" value="dUTPase-like_sf"/>
</dbReference>
<dbReference type="Gene3D" id="2.70.40.10">
    <property type="match status" value="1"/>
</dbReference>
<keyword evidence="4" id="KW-1185">Reference proteome</keyword>
<dbReference type="STRING" id="937218.SAMN06297251_102114"/>
<dbReference type="Pfam" id="PF22769">
    <property type="entry name" value="DCD"/>
    <property type="match status" value="1"/>
</dbReference>
<keyword evidence="1" id="KW-0378">Hydrolase</keyword>
<dbReference type="GO" id="GO:0008829">
    <property type="term" value="F:dCTP deaminase activity"/>
    <property type="evidence" value="ECO:0007669"/>
    <property type="project" value="InterPro"/>
</dbReference>
<dbReference type="EMBL" id="FWXR01000002">
    <property type="protein sequence ID" value="SMC42711.1"/>
    <property type="molecule type" value="Genomic_DNA"/>
</dbReference>
<reference evidence="3 4" key="1">
    <citation type="submission" date="2017-04" db="EMBL/GenBank/DDBJ databases">
        <authorList>
            <person name="Afonso C.L."/>
            <person name="Miller P.J."/>
            <person name="Scott M.A."/>
            <person name="Spackman E."/>
            <person name="Goraichik I."/>
            <person name="Dimitrov K.M."/>
            <person name="Suarez D.L."/>
            <person name="Swayne D.E."/>
        </authorList>
    </citation>
    <scope>NUCLEOTIDE SEQUENCE [LARGE SCALE GENOMIC DNA]</scope>
    <source>
        <strain evidence="3 4">CGMCC 1.10972</strain>
    </source>
</reference>
<sequence length="154" mass="17003">MTILSAQSIRDVRPIEPFLESFKVAGMTAGLSVAGYDIRIRETITLERGGFALASTIERFVMPLDVIGIVHDKSTWARRGLACQNTVIECGWQGFLTLELTNHGDGPLQIEAGMPIAQILFHWVDRVTEGYDGKYQNQADRPVPAILETDEVSA</sequence>
<protein>
    <submittedName>
        <fullName evidence="3">dCTP deaminase</fullName>
    </submittedName>
</protein>
<dbReference type="SUPFAM" id="SSF51283">
    <property type="entry name" value="dUTPase-like"/>
    <property type="match status" value="1"/>
</dbReference>
<dbReference type="OrthoDB" id="9780956at2"/>
<dbReference type="CDD" id="cd07557">
    <property type="entry name" value="trimeric_dUTPase"/>
    <property type="match status" value="1"/>
</dbReference>
<organism evidence="3 4">
    <name type="scientific">Fulvimarina manganoxydans</name>
    <dbReference type="NCBI Taxonomy" id="937218"/>
    <lineage>
        <taxon>Bacteria</taxon>
        <taxon>Pseudomonadati</taxon>
        <taxon>Pseudomonadota</taxon>
        <taxon>Alphaproteobacteria</taxon>
        <taxon>Hyphomicrobiales</taxon>
        <taxon>Aurantimonadaceae</taxon>
        <taxon>Fulvimarina</taxon>
    </lineage>
</organism>
<gene>
    <name evidence="3" type="ORF">SAMN06297251_102114</name>
</gene>
<proteinExistence type="predicted"/>
<dbReference type="InterPro" id="IPR011962">
    <property type="entry name" value="dCTP_deaminase"/>
</dbReference>
<evidence type="ECO:0000256" key="2">
    <source>
        <dbReference type="ARBA" id="ARBA00023080"/>
    </source>
</evidence>
<evidence type="ECO:0000313" key="3">
    <source>
        <dbReference type="EMBL" id="SMC42711.1"/>
    </source>
</evidence>
<dbReference type="GO" id="GO:0006229">
    <property type="term" value="P:dUTP biosynthetic process"/>
    <property type="evidence" value="ECO:0007669"/>
    <property type="project" value="InterPro"/>
</dbReference>
<name>A0A1W1Z3M5_9HYPH</name>
<dbReference type="PANTHER" id="PTHR42680:SF3">
    <property type="entry name" value="DCTP DEAMINASE"/>
    <property type="match status" value="1"/>
</dbReference>
<dbReference type="RefSeq" id="WP_084408576.1">
    <property type="nucleotide sequence ID" value="NZ_FWXR01000002.1"/>
</dbReference>
<evidence type="ECO:0000313" key="4">
    <source>
        <dbReference type="Proteomes" id="UP000192656"/>
    </source>
</evidence>
<dbReference type="AlphaFoldDB" id="A0A1W1Z3M5"/>